<reference evidence="1 2" key="1">
    <citation type="journal article" date="2023" name="Mol. Ecol. Resour.">
        <title>Chromosome-level genome assembly of a triploid poplar Populus alba 'Berolinensis'.</title>
        <authorList>
            <person name="Chen S."/>
            <person name="Yu Y."/>
            <person name="Wang X."/>
            <person name="Wang S."/>
            <person name="Zhang T."/>
            <person name="Zhou Y."/>
            <person name="He R."/>
            <person name="Meng N."/>
            <person name="Wang Y."/>
            <person name="Liu W."/>
            <person name="Liu Z."/>
            <person name="Liu J."/>
            <person name="Guo Q."/>
            <person name="Huang H."/>
            <person name="Sederoff R.R."/>
            <person name="Wang G."/>
            <person name="Qu G."/>
            <person name="Chen S."/>
        </authorList>
    </citation>
    <scope>NUCLEOTIDE SEQUENCE [LARGE SCALE GENOMIC DNA]</scope>
    <source>
        <strain evidence="1">SC-2020</strain>
    </source>
</reference>
<name>A0AAD6RU24_9ROSI</name>
<protein>
    <submittedName>
        <fullName evidence="1">Uncharacterized protein</fullName>
    </submittedName>
</protein>
<accession>A0AAD6RU24</accession>
<organism evidence="1 2">
    <name type="scientific">Populus alba x Populus x berolinensis</name>
    <dbReference type="NCBI Taxonomy" id="444605"/>
    <lineage>
        <taxon>Eukaryota</taxon>
        <taxon>Viridiplantae</taxon>
        <taxon>Streptophyta</taxon>
        <taxon>Embryophyta</taxon>
        <taxon>Tracheophyta</taxon>
        <taxon>Spermatophyta</taxon>
        <taxon>Magnoliopsida</taxon>
        <taxon>eudicotyledons</taxon>
        <taxon>Gunneridae</taxon>
        <taxon>Pentapetalae</taxon>
        <taxon>rosids</taxon>
        <taxon>fabids</taxon>
        <taxon>Malpighiales</taxon>
        <taxon>Salicaceae</taxon>
        <taxon>Saliceae</taxon>
        <taxon>Populus</taxon>
    </lineage>
</organism>
<gene>
    <name evidence="1" type="ORF">NC653_004467</name>
</gene>
<dbReference type="AlphaFoldDB" id="A0AAD6RU24"/>
<comment type="caution">
    <text evidence="1">The sequence shown here is derived from an EMBL/GenBank/DDBJ whole genome shotgun (WGS) entry which is preliminary data.</text>
</comment>
<proteinExistence type="predicted"/>
<keyword evidence="2" id="KW-1185">Reference proteome</keyword>
<evidence type="ECO:0000313" key="2">
    <source>
        <dbReference type="Proteomes" id="UP001164929"/>
    </source>
</evidence>
<evidence type="ECO:0000313" key="1">
    <source>
        <dbReference type="EMBL" id="KAJ7015163.1"/>
    </source>
</evidence>
<dbReference type="Proteomes" id="UP001164929">
    <property type="component" value="Chromosome 1"/>
</dbReference>
<dbReference type="EMBL" id="JAQIZT010000001">
    <property type="protein sequence ID" value="KAJ7015163.1"/>
    <property type="molecule type" value="Genomic_DNA"/>
</dbReference>
<sequence length="120" mass="13372">MADRVRGSSFGRPWLKERDFGEGLQLKMNGSMEIGEWTLLEVEGECEGSSVWRSIGKMEDDGVDCGCGERELQSGRWGEEWAAAVVLENKPRIQNPPKQGFLFNFFSEGGGGPSQRSRID</sequence>